<organism evidence="2 3">
    <name type="scientific">Halobaculum roseum</name>
    <dbReference type="NCBI Taxonomy" id="2175149"/>
    <lineage>
        <taxon>Archaea</taxon>
        <taxon>Methanobacteriati</taxon>
        <taxon>Methanobacteriota</taxon>
        <taxon>Stenosarchaea group</taxon>
        <taxon>Halobacteria</taxon>
        <taxon>Halobacteriales</taxon>
        <taxon>Haloferacaceae</taxon>
        <taxon>Halobaculum</taxon>
    </lineage>
</organism>
<evidence type="ECO:0000313" key="2">
    <source>
        <dbReference type="EMBL" id="MFB9822598.1"/>
    </source>
</evidence>
<accession>A0ABD5MFH3</accession>
<feature type="transmembrane region" description="Helical" evidence="1">
    <location>
        <begin position="53"/>
        <end position="70"/>
    </location>
</feature>
<keyword evidence="1" id="KW-1133">Transmembrane helix</keyword>
<dbReference type="PANTHER" id="PTHR36974:SF1">
    <property type="entry name" value="DOXX FAMILY MEMBRANE PROTEIN"/>
    <property type="match status" value="1"/>
</dbReference>
<protein>
    <recommendedName>
        <fullName evidence="4">DoxX family membrane protein</fullName>
    </recommendedName>
</protein>
<evidence type="ECO:0000256" key="1">
    <source>
        <dbReference type="SAM" id="Phobius"/>
    </source>
</evidence>
<feature type="transmembrane region" description="Helical" evidence="1">
    <location>
        <begin position="16"/>
        <end position="33"/>
    </location>
</feature>
<keyword evidence="1" id="KW-0472">Membrane</keyword>
<dbReference type="RefSeq" id="WP_222921727.1">
    <property type="nucleotide sequence ID" value="NZ_CP082286.1"/>
</dbReference>
<gene>
    <name evidence="2" type="ORF">ACFFOL_00155</name>
</gene>
<evidence type="ECO:0008006" key="4">
    <source>
        <dbReference type="Google" id="ProtNLM"/>
    </source>
</evidence>
<sequence>MRSDAPRARSDPHGPLLYLMSLLYVIAGVAHFLAPTPFERIVPRELPAPRALVYLSGLVEIALGIGVLIPRTRQMSAKGLVLLLLAVFPANVNMAVRDVGPNPLPERAERLYDAALWIRLPLQGVLIAWAWWYARDDSAESA</sequence>
<dbReference type="Proteomes" id="UP001589595">
    <property type="component" value="Unassembled WGS sequence"/>
</dbReference>
<comment type="caution">
    <text evidence="2">The sequence shown here is derived from an EMBL/GenBank/DDBJ whole genome shotgun (WGS) entry which is preliminary data.</text>
</comment>
<reference evidence="2" key="1">
    <citation type="submission" date="2024-09" db="EMBL/GenBank/DDBJ databases">
        <authorList>
            <person name="Sun Q."/>
        </authorList>
    </citation>
    <scope>NUCLEOTIDE SEQUENCE [LARGE SCALE GENOMIC DNA]</scope>
    <source>
        <strain evidence="2">JCM 31273</strain>
    </source>
</reference>
<dbReference type="GeneID" id="67211926"/>
<dbReference type="EMBL" id="JBHMAJ010000001">
    <property type="protein sequence ID" value="MFB9822598.1"/>
    <property type="molecule type" value="Genomic_DNA"/>
</dbReference>
<feature type="transmembrane region" description="Helical" evidence="1">
    <location>
        <begin position="77"/>
        <end position="96"/>
    </location>
</feature>
<dbReference type="AlphaFoldDB" id="A0ABD5MFH3"/>
<feature type="transmembrane region" description="Helical" evidence="1">
    <location>
        <begin position="116"/>
        <end position="134"/>
    </location>
</feature>
<keyword evidence="1" id="KW-0812">Transmembrane</keyword>
<evidence type="ECO:0000313" key="3">
    <source>
        <dbReference type="Proteomes" id="UP001589595"/>
    </source>
</evidence>
<proteinExistence type="predicted"/>
<keyword evidence="3" id="KW-1185">Reference proteome</keyword>
<dbReference type="PANTHER" id="PTHR36974">
    <property type="entry name" value="MEMBRANE PROTEIN-RELATED"/>
    <property type="match status" value="1"/>
</dbReference>
<name>A0ABD5MFH3_9EURY</name>